<dbReference type="InterPro" id="IPR011024">
    <property type="entry name" value="G_crystallin-like"/>
</dbReference>
<dbReference type="Proteomes" id="UP000694843">
    <property type="component" value="Unplaced"/>
</dbReference>
<organism evidence="1 2">
    <name type="scientific">Hyalella azteca</name>
    <name type="common">Amphipod</name>
    <dbReference type="NCBI Taxonomy" id="294128"/>
    <lineage>
        <taxon>Eukaryota</taxon>
        <taxon>Metazoa</taxon>
        <taxon>Ecdysozoa</taxon>
        <taxon>Arthropoda</taxon>
        <taxon>Crustacea</taxon>
        <taxon>Multicrustacea</taxon>
        <taxon>Malacostraca</taxon>
        <taxon>Eumalacostraca</taxon>
        <taxon>Peracarida</taxon>
        <taxon>Amphipoda</taxon>
        <taxon>Senticaudata</taxon>
        <taxon>Talitrida</taxon>
        <taxon>Talitroidea</taxon>
        <taxon>Hyalellidae</taxon>
        <taxon>Hyalella</taxon>
    </lineage>
</organism>
<accession>A0A979FIP0</accession>
<dbReference type="OrthoDB" id="6381640at2759"/>
<dbReference type="GeneID" id="108670071"/>
<name>A0A979FIP0_HYAAZ</name>
<evidence type="ECO:0000313" key="2">
    <source>
        <dbReference type="RefSeq" id="XP_047736135.1"/>
    </source>
</evidence>
<dbReference type="AlphaFoldDB" id="A0A979FIP0"/>
<gene>
    <name evidence="2" type="primary">LOC108670071</name>
</gene>
<protein>
    <submittedName>
        <fullName evidence="2">Uncharacterized protein LOC108670071 isoform X1</fullName>
    </submittedName>
</protein>
<sequence>MSSLKSLTTLSVRLLTKRKSTMKTLTQAYYVTFFVLASTQSWKGVAGADDFRYLTGYAGLGLSGIHHQFTEYTPDLSTVQMDNTIESACGTGFWLFYDATNYAMDSISCSWHLVNHCGNWSTYCQNMVSSLRYAGSPHGLNNNYYNLYEGTSFRGEEFRGDEDAAQLGDLDLAVSSLIVTGQAAWTFYTGLDFTGATVCVYADETTTNSGIDLDFARIENLSELGLPDNSIRSVARGCFSERVVGAAPRSHAGEEHVHDAN</sequence>
<dbReference type="RefSeq" id="XP_047736135.1">
    <property type="nucleotide sequence ID" value="XM_047880179.1"/>
</dbReference>
<keyword evidence="1" id="KW-1185">Reference proteome</keyword>
<dbReference type="Gene3D" id="2.60.20.10">
    <property type="entry name" value="Crystallins"/>
    <property type="match status" value="2"/>
</dbReference>
<dbReference type="SUPFAM" id="SSF49695">
    <property type="entry name" value="gamma-Crystallin-like"/>
    <property type="match status" value="1"/>
</dbReference>
<proteinExistence type="predicted"/>
<evidence type="ECO:0000313" key="1">
    <source>
        <dbReference type="Proteomes" id="UP000694843"/>
    </source>
</evidence>
<dbReference type="OMA" id="DENNCLP"/>
<reference evidence="2" key="1">
    <citation type="submission" date="2025-08" db="UniProtKB">
        <authorList>
            <consortium name="RefSeq"/>
        </authorList>
    </citation>
    <scope>IDENTIFICATION</scope>
    <source>
        <tissue evidence="2">Whole organism</tissue>
    </source>
</reference>